<dbReference type="EMBL" id="CH954179">
    <property type="protein sequence ID" value="EDV56332.1"/>
    <property type="molecule type" value="Genomic_DNA"/>
</dbReference>
<gene>
    <name evidence="3" type="primary">Dere\GG20285</name>
    <name evidence="3" type="synonym">dere_GLEANR_5096</name>
    <name evidence="3" type="synonym">GG20285</name>
    <name evidence="3" type="ORF">Dere_GG20285</name>
</gene>
<dbReference type="Proteomes" id="UP000008711">
    <property type="component" value="Unassembled WGS sequence"/>
</dbReference>
<organism evidence="3 4">
    <name type="scientific">Drosophila erecta</name>
    <name type="common">Fruit fly</name>
    <dbReference type="NCBI Taxonomy" id="7220"/>
    <lineage>
        <taxon>Eukaryota</taxon>
        <taxon>Metazoa</taxon>
        <taxon>Ecdysozoa</taxon>
        <taxon>Arthropoda</taxon>
        <taxon>Hexapoda</taxon>
        <taxon>Insecta</taxon>
        <taxon>Pterygota</taxon>
        <taxon>Neoptera</taxon>
        <taxon>Endopterygota</taxon>
        <taxon>Diptera</taxon>
        <taxon>Brachycera</taxon>
        <taxon>Muscomorpha</taxon>
        <taxon>Ephydroidea</taxon>
        <taxon>Drosophilidae</taxon>
        <taxon>Drosophila</taxon>
        <taxon>Sophophora</taxon>
    </lineage>
</organism>
<evidence type="ECO:0000256" key="2">
    <source>
        <dbReference type="SAM" id="SignalP"/>
    </source>
</evidence>
<feature type="chain" id="PRO_5002795388" evidence="2">
    <location>
        <begin position="20"/>
        <end position="81"/>
    </location>
</feature>
<keyword evidence="4" id="KW-1185">Reference proteome</keyword>
<reference evidence="3 4" key="2">
    <citation type="journal article" date="2008" name="Bioinformatics">
        <title>Assembly reconciliation.</title>
        <authorList>
            <person name="Zimin A.V."/>
            <person name="Smith D.R."/>
            <person name="Sutton G."/>
            <person name="Yorke J.A."/>
        </authorList>
    </citation>
    <scope>NUCLEOTIDE SEQUENCE [LARGE SCALE GENOMIC DNA]</scope>
    <source>
        <strain evidence="3 4">TSC#14021-0224.01</strain>
    </source>
</reference>
<dbReference type="AlphaFoldDB" id="B3NS30"/>
<dbReference type="KEGG" id="der:6546687"/>
<feature type="region of interest" description="Disordered" evidence="1">
    <location>
        <begin position="22"/>
        <end position="52"/>
    </location>
</feature>
<evidence type="ECO:0000313" key="3">
    <source>
        <dbReference type="EMBL" id="EDV56332.1"/>
    </source>
</evidence>
<name>B3NS30_DROER</name>
<protein>
    <submittedName>
        <fullName evidence="3">Uncharacterized protein</fullName>
    </submittedName>
</protein>
<accession>B3NS30</accession>
<reference evidence="3 4" key="1">
    <citation type="journal article" date="2007" name="Nature">
        <title>Evolution of genes and genomes on the Drosophila phylogeny.</title>
        <authorList>
            <consortium name="Drosophila 12 Genomes Consortium"/>
            <person name="Clark A.G."/>
            <person name="Eisen M.B."/>
            <person name="Smith D.R."/>
            <person name="Bergman C.M."/>
            <person name="Oliver B."/>
            <person name="Markow T.A."/>
            <person name="Kaufman T.C."/>
            <person name="Kellis M."/>
            <person name="Gelbart W."/>
            <person name="Iyer V.N."/>
            <person name="Pollard D.A."/>
            <person name="Sackton T.B."/>
            <person name="Larracuente A.M."/>
            <person name="Singh N.D."/>
            <person name="Abad J.P."/>
            <person name="Abt D.N."/>
            <person name="Adryan B."/>
            <person name="Aguade M."/>
            <person name="Akashi H."/>
            <person name="Anderson W.W."/>
            <person name="Aquadro C.F."/>
            <person name="Ardell D.H."/>
            <person name="Arguello R."/>
            <person name="Artieri C.G."/>
            <person name="Barbash D.A."/>
            <person name="Barker D."/>
            <person name="Barsanti P."/>
            <person name="Batterham P."/>
            <person name="Batzoglou S."/>
            <person name="Begun D."/>
            <person name="Bhutkar A."/>
            <person name="Blanco E."/>
            <person name="Bosak S.A."/>
            <person name="Bradley R.K."/>
            <person name="Brand A.D."/>
            <person name="Brent M.R."/>
            <person name="Brooks A.N."/>
            <person name="Brown R.H."/>
            <person name="Butlin R.K."/>
            <person name="Caggese C."/>
            <person name="Calvi B.R."/>
            <person name="Bernardo de Carvalho A."/>
            <person name="Caspi A."/>
            <person name="Castrezana S."/>
            <person name="Celniker S.E."/>
            <person name="Chang J.L."/>
            <person name="Chapple C."/>
            <person name="Chatterji S."/>
            <person name="Chinwalla A."/>
            <person name="Civetta A."/>
            <person name="Clifton S.W."/>
            <person name="Comeron J.M."/>
            <person name="Costello J.C."/>
            <person name="Coyne J.A."/>
            <person name="Daub J."/>
            <person name="David R.G."/>
            <person name="Delcher A.L."/>
            <person name="Delehaunty K."/>
            <person name="Do C.B."/>
            <person name="Ebling H."/>
            <person name="Edwards K."/>
            <person name="Eickbush T."/>
            <person name="Evans J.D."/>
            <person name="Filipski A."/>
            <person name="Findeiss S."/>
            <person name="Freyhult E."/>
            <person name="Fulton L."/>
            <person name="Fulton R."/>
            <person name="Garcia A.C."/>
            <person name="Gardiner A."/>
            <person name="Garfield D.A."/>
            <person name="Garvin B.E."/>
            <person name="Gibson G."/>
            <person name="Gilbert D."/>
            <person name="Gnerre S."/>
            <person name="Godfrey J."/>
            <person name="Good R."/>
            <person name="Gotea V."/>
            <person name="Gravely B."/>
            <person name="Greenberg A.J."/>
            <person name="Griffiths-Jones S."/>
            <person name="Gross S."/>
            <person name="Guigo R."/>
            <person name="Gustafson E.A."/>
            <person name="Haerty W."/>
            <person name="Hahn M.W."/>
            <person name="Halligan D.L."/>
            <person name="Halpern A.L."/>
            <person name="Halter G.M."/>
            <person name="Han M.V."/>
            <person name="Heger A."/>
            <person name="Hillier L."/>
            <person name="Hinrichs A.S."/>
            <person name="Holmes I."/>
            <person name="Hoskins R.A."/>
            <person name="Hubisz M.J."/>
            <person name="Hultmark D."/>
            <person name="Huntley M.A."/>
            <person name="Jaffe D.B."/>
            <person name="Jagadeeshan S."/>
            <person name="Jeck W.R."/>
            <person name="Johnson J."/>
            <person name="Jones C.D."/>
            <person name="Jordan W.C."/>
            <person name="Karpen G.H."/>
            <person name="Kataoka E."/>
            <person name="Keightley P.D."/>
            <person name="Kheradpour P."/>
            <person name="Kirkness E.F."/>
            <person name="Koerich L.B."/>
            <person name="Kristiansen K."/>
            <person name="Kudrna D."/>
            <person name="Kulathinal R.J."/>
            <person name="Kumar S."/>
            <person name="Kwok R."/>
            <person name="Lander E."/>
            <person name="Langley C.H."/>
            <person name="Lapoint R."/>
            <person name="Lazzaro B.P."/>
            <person name="Lee S.J."/>
            <person name="Levesque L."/>
            <person name="Li R."/>
            <person name="Lin C.F."/>
            <person name="Lin M.F."/>
            <person name="Lindblad-Toh K."/>
            <person name="Llopart A."/>
            <person name="Long M."/>
            <person name="Low L."/>
            <person name="Lozovsky E."/>
            <person name="Lu J."/>
            <person name="Luo M."/>
            <person name="Machado C.A."/>
            <person name="Makalowski W."/>
            <person name="Marzo M."/>
            <person name="Matsuda M."/>
            <person name="Matzkin L."/>
            <person name="McAllister B."/>
            <person name="McBride C.S."/>
            <person name="McKernan B."/>
            <person name="McKernan K."/>
            <person name="Mendez-Lago M."/>
            <person name="Minx P."/>
            <person name="Mollenhauer M.U."/>
            <person name="Montooth K."/>
            <person name="Mount S.M."/>
            <person name="Mu X."/>
            <person name="Myers E."/>
            <person name="Negre B."/>
            <person name="Newfeld S."/>
            <person name="Nielsen R."/>
            <person name="Noor M.A."/>
            <person name="O'Grady P."/>
            <person name="Pachter L."/>
            <person name="Papaceit M."/>
            <person name="Parisi M.J."/>
            <person name="Parisi M."/>
            <person name="Parts L."/>
            <person name="Pedersen J.S."/>
            <person name="Pesole G."/>
            <person name="Phillippy A.M."/>
            <person name="Ponting C.P."/>
            <person name="Pop M."/>
            <person name="Porcelli D."/>
            <person name="Powell J.R."/>
            <person name="Prohaska S."/>
            <person name="Pruitt K."/>
            <person name="Puig M."/>
            <person name="Quesneville H."/>
            <person name="Ram K.R."/>
            <person name="Rand D."/>
            <person name="Rasmussen M.D."/>
            <person name="Reed L.K."/>
            <person name="Reenan R."/>
            <person name="Reily A."/>
            <person name="Remington K.A."/>
            <person name="Rieger T.T."/>
            <person name="Ritchie M.G."/>
            <person name="Robin C."/>
            <person name="Rogers Y.H."/>
            <person name="Rohde C."/>
            <person name="Rozas J."/>
            <person name="Rubenfield M.J."/>
            <person name="Ruiz A."/>
            <person name="Russo S."/>
            <person name="Salzberg S.L."/>
            <person name="Sanchez-Gracia A."/>
            <person name="Saranga D.J."/>
            <person name="Sato H."/>
            <person name="Schaeffer S.W."/>
            <person name="Schatz M.C."/>
            <person name="Schlenke T."/>
            <person name="Schwartz R."/>
            <person name="Segarra C."/>
            <person name="Singh R.S."/>
            <person name="Sirot L."/>
            <person name="Sirota M."/>
            <person name="Sisneros N.B."/>
            <person name="Smith C.D."/>
            <person name="Smith T.F."/>
            <person name="Spieth J."/>
            <person name="Stage D.E."/>
            <person name="Stark A."/>
            <person name="Stephan W."/>
            <person name="Strausberg R.L."/>
            <person name="Strempel S."/>
            <person name="Sturgill D."/>
            <person name="Sutton G."/>
            <person name="Sutton G.G."/>
            <person name="Tao W."/>
            <person name="Teichmann S."/>
            <person name="Tobari Y.N."/>
            <person name="Tomimura Y."/>
            <person name="Tsolas J.M."/>
            <person name="Valente V.L."/>
            <person name="Venter E."/>
            <person name="Venter J.C."/>
            <person name="Vicario S."/>
            <person name="Vieira F.G."/>
            <person name="Vilella A.J."/>
            <person name="Villasante A."/>
            <person name="Walenz B."/>
            <person name="Wang J."/>
            <person name="Wasserman M."/>
            <person name="Watts T."/>
            <person name="Wilson D."/>
            <person name="Wilson R.K."/>
            <person name="Wing R.A."/>
            <person name="Wolfner M.F."/>
            <person name="Wong A."/>
            <person name="Wong G.K."/>
            <person name="Wu C.I."/>
            <person name="Wu G."/>
            <person name="Yamamoto D."/>
            <person name="Yang H.P."/>
            <person name="Yang S.P."/>
            <person name="Yorke J.A."/>
            <person name="Yoshida K."/>
            <person name="Zdobnov E."/>
            <person name="Zhang P."/>
            <person name="Zhang Y."/>
            <person name="Zimin A.V."/>
            <person name="Baldwin J."/>
            <person name="Abdouelleil A."/>
            <person name="Abdulkadir J."/>
            <person name="Abebe A."/>
            <person name="Abera B."/>
            <person name="Abreu J."/>
            <person name="Acer S.C."/>
            <person name="Aftuck L."/>
            <person name="Alexander A."/>
            <person name="An P."/>
            <person name="Anderson E."/>
            <person name="Anderson S."/>
            <person name="Arachi H."/>
            <person name="Azer M."/>
            <person name="Bachantsang P."/>
            <person name="Barry A."/>
            <person name="Bayul T."/>
            <person name="Berlin A."/>
            <person name="Bessette D."/>
            <person name="Bloom T."/>
            <person name="Blye J."/>
            <person name="Boguslavskiy L."/>
            <person name="Bonnet C."/>
            <person name="Boukhgalter B."/>
            <person name="Bourzgui I."/>
            <person name="Brown A."/>
            <person name="Cahill P."/>
            <person name="Channer S."/>
            <person name="Cheshatsang Y."/>
            <person name="Chuda L."/>
            <person name="Citroen M."/>
            <person name="Collymore A."/>
            <person name="Cooke P."/>
            <person name="Costello M."/>
            <person name="D'Aco K."/>
            <person name="Daza R."/>
            <person name="De Haan G."/>
            <person name="DeGray S."/>
            <person name="DeMaso C."/>
            <person name="Dhargay N."/>
            <person name="Dooley K."/>
            <person name="Dooley E."/>
            <person name="Doricent M."/>
            <person name="Dorje P."/>
            <person name="Dorjee K."/>
            <person name="Dupes A."/>
            <person name="Elong R."/>
            <person name="Falk J."/>
            <person name="Farina A."/>
            <person name="Faro S."/>
            <person name="Ferguson D."/>
            <person name="Fisher S."/>
            <person name="Foley C.D."/>
            <person name="Franke A."/>
            <person name="Friedrich D."/>
            <person name="Gadbois L."/>
            <person name="Gearin G."/>
            <person name="Gearin C.R."/>
            <person name="Giannoukos G."/>
            <person name="Goode T."/>
            <person name="Graham J."/>
            <person name="Grandbois E."/>
            <person name="Grewal S."/>
            <person name="Gyaltsen K."/>
            <person name="Hafez N."/>
            <person name="Hagos B."/>
            <person name="Hall J."/>
            <person name="Henson C."/>
            <person name="Hollinger A."/>
            <person name="Honan T."/>
            <person name="Huard M.D."/>
            <person name="Hughes L."/>
            <person name="Hurhula B."/>
            <person name="Husby M.E."/>
            <person name="Kamat A."/>
            <person name="Kanga B."/>
            <person name="Kashin S."/>
            <person name="Khazanovich D."/>
            <person name="Kisner P."/>
            <person name="Lance K."/>
            <person name="Lara M."/>
            <person name="Lee W."/>
            <person name="Lennon N."/>
            <person name="Letendre F."/>
            <person name="LeVine R."/>
            <person name="Lipovsky A."/>
            <person name="Liu X."/>
            <person name="Liu J."/>
            <person name="Liu S."/>
            <person name="Lokyitsang T."/>
            <person name="Lokyitsang Y."/>
            <person name="Lubonja R."/>
            <person name="Lui A."/>
            <person name="MacDonald P."/>
            <person name="Magnisalis V."/>
            <person name="Maru K."/>
            <person name="Matthews C."/>
            <person name="McCusker W."/>
            <person name="McDonough S."/>
            <person name="Mehta T."/>
            <person name="Meldrim J."/>
            <person name="Meneus L."/>
            <person name="Mihai O."/>
            <person name="Mihalev A."/>
            <person name="Mihova T."/>
            <person name="Mittelman R."/>
            <person name="Mlenga V."/>
            <person name="Montmayeur A."/>
            <person name="Mulrain L."/>
            <person name="Navidi A."/>
            <person name="Naylor J."/>
            <person name="Negash T."/>
            <person name="Nguyen T."/>
            <person name="Nguyen N."/>
            <person name="Nicol R."/>
            <person name="Norbu C."/>
            <person name="Norbu N."/>
            <person name="Novod N."/>
            <person name="O'Neill B."/>
            <person name="Osman S."/>
            <person name="Markiewicz E."/>
            <person name="Oyono O.L."/>
            <person name="Patti C."/>
            <person name="Phunkhang P."/>
            <person name="Pierre F."/>
            <person name="Priest M."/>
            <person name="Raghuraman S."/>
            <person name="Rege F."/>
            <person name="Reyes R."/>
            <person name="Rise C."/>
            <person name="Rogov P."/>
            <person name="Ross K."/>
            <person name="Ryan E."/>
            <person name="Settipalli S."/>
            <person name="Shea T."/>
            <person name="Sherpa N."/>
            <person name="Shi L."/>
            <person name="Shih D."/>
            <person name="Sparrow T."/>
            <person name="Spaulding J."/>
            <person name="Stalker J."/>
            <person name="Stange-Thomann N."/>
            <person name="Stavropoulos S."/>
            <person name="Stone C."/>
            <person name="Strader C."/>
            <person name="Tesfaye S."/>
            <person name="Thomson T."/>
            <person name="Thoulutsang Y."/>
            <person name="Thoulutsang D."/>
            <person name="Topham K."/>
            <person name="Topping I."/>
            <person name="Tsamla T."/>
            <person name="Vassiliev H."/>
            <person name="Vo A."/>
            <person name="Wangchuk T."/>
            <person name="Wangdi T."/>
            <person name="Weiand M."/>
            <person name="Wilkinson J."/>
            <person name="Wilson A."/>
            <person name="Yadav S."/>
            <person name="Young G."/>
            <person name="Yu Q."/>
            <person name="Zembek L."/>
            <person name="Zhong D."/>
            <person name="Zimmer A."/>
            <person name="Zwirko Z."/>
            <person name="Jaffe D.B."/>
            <person name="Alvarez P."/>
            <person name="Brockman W."/>
            <person name="Butler J."/>
            <person name="Chin C."/>
            <person name="Gnerre S."/>
            <person name="Grabherr M."/>
            <person name="Kleber M."/>
            <person name="Mauceli E."/>
            <person name="MacCallum I."/>
        </authorList>
    </citation>
    <scope>NUCLEOTIDE SEQUENCE [LARGE SCALE GENOMIC DNA]</scope>
    <source>
        <strain evidence="3 4">TSC#14021-0224.01</strain>
    </source>
</reference>
<proteinExistence type="predicted"/>
<sequence>MKFFAVLVCFSAVLGIAMAGTPTTTATTPTSPPTSTSPTYPTSSYSYSYPSPSSSYTYTDTTTAKPVKQQILSLLFNKKSG</sequence>
<feature type="signal peptide" evidence="2">
    <location>
        <begin position="1"/>
        <end position="19"/>
    </location>
</feature>
<evidence type="ECO:0000313" key="4">
    <source>
        <dbReference type="Proteomes" id="UP000008711"/>
    </source>
</evidence>
<keyword evidence="2" id="KW-0732">Signal</keyword>
<dbReference type="HOGENOM" id="CLU_2560648_0_0_1"/>
<evidence type="ECO:0000256" key="1">
    <source>
        <dbReference type="SAM" id="MobiDB-lite"/>
    </source>
</evidence>